<evidence type="ECO:0000259" key="4">
    <source>
        <dbReference type="PROSITE" id="PS50937"/>
    </source>
</evidence>
<evidence type="ECO:0000313" key="5">
    <source>
        <dbReference type="EMBL" id="KFE50733.1"/>
    </source>
</evidence>
<dbReference type="PROSITE" id="PS00552">
    <property type="entry name" value="HTH_MERR_1"/>
    <property type="match status" value="1"/>
</dbReference>
<feature type="domain" description="HTH merR-type" evidence="4">
    <location>
        <begin position="1"/>
        <end position="71"/>
    </location>
</feature>
<dbReference type="Pfam" id="PF09278">
    <property type="entry name" value="MerR-DNA-bind"/>
    <property type="match status" value="1"/>
</dbReference>
<dbReference type="Proteomes" id="UP000028643">
    <property type="component" value="Unassembled WGS sequence"/>
</dbReference>
<dbReference type="InterPro" id="IPR009061">
    <property type="entry name" value="DNA-bd_dom_put_sf"/>
</dbReference>
<dbReference type="PATRIC" id="fig|317.174.peg.3064"/>
<keyword evidence="3" id="KW-0804">Transcription</keyword>
<dbReference type="SMART" id="SM00422">
    <property type="entry name" value="HTH_MERR"/>
    <property type="match status" value="1"/>
</dbReference>
<dbReference type="PANTHER" id="PTHR30204:SF97">
    <property type="entry name" value="MERR FAMILY REGULATORY PROTEIN"/>
    <property type="match status" value="1"/>
</dbReference>
<proteinExistence type="predicted"/>
<dbReference type="CDD" id="cd04781">
    <property type="entry name" value="HTH_MerR-like_sg6"/>
    <property type="match status" value="1"/>
</dbReference>
<dbReference type="InterPro" id="IPR015358">
    <property type="entry name" value="Tscrpt_reg_MerR_DNA-bd"/>
</dbReference>
<dbReference type="RefSeq" id="WP_047575907.1">
    <property type="nucleotide sequence ID" value="NZ_JPQT01000108.1"/>
</dbReference>
<evidence type="ECO:0000313" key="6">
    <source>
        <dbReference type="Proteomes" id="UP000028643"/>
    </source>
</evidence>
<dbReference type="InterPro" id="IPR000551">
    <property type="entry name" value="MerR-type_HTH_dom"/>
</dbReference>
<dbReference type="Pfam" id="PF00376">
    <property type="entry name" value="MerR"/>
    <property type="match status" value="1"/>
</dbReference>
<keyword evidence="1" id="KW-0805">Transcription regulation</keyword>
<comment type="caution">
    <text evidence="5">The sequence shown here is derived from an EMBL/GenBank/DDBJ whole genome shotgun (WGS) entry which is preliminary data.</text>
</comment>
<dbReference type="PANTHER" id="PTHR30204">
    <property type="entry name" value="REDOX-CYCLING DRUG-SENSING TRANSCRIPTIONAL ACTIVATOR SOXR"/>
    <property type="match status" value="1"/>
</dbReference>
<protein>
    <submittedName>
        <fullName evidence="5">MerR family transcriptional regulator</fullName>
    </submittedName>
</protein>
<reference evidence="5 6" key="1">
    <citation type="submission" date="2014-07" db="EMBL/GenBank/DDBJ databases">
        <title>Draft Genome Sequences of Environmental Pseudomonas syringae strains.</title>
        <authorList>
            <person name="Baltrus D.A."/>
            <person name="Berge O."/>
            <person name="Morris C."/>
        </authorList>
    </citation>
    <scope>NUCLEOTIDE SEQUENCE [LARGE SCALE GENOMIC DNA]</scope>
    <source>
        <strain evidence="5 6">CEB003</strain>
    </source>
</reference>
<organism evidence="5 6">
    <name type="scientific">Pseudomonas syringae</name>
    <dbReference type="NCBI Taxonomy" id="317"/>
    <lineage>
        <taxon>Bacteria</taxon>
        <taxon>Pseudomonadati</taxon>
        <taxon>Pseudomonadota</taxon>
        <taxon>Gammaproteobacteria</taxon>
        <taxon>Pseudomonadales</taxon>
        <taxon>Pseudomonadaceae</taxon>
        <taxon>Pseudomonas</taxon>
    </lineage>
</organism>
<keyword evidence="2" id="KW-0238">DNA-binding</keyword>
<dbReference type="Gene3D" id="1.10.1660.10">
    <property type="match status" value="1"/>
</dbReference>
<name>A0A085V5M0_PSESX</name>
<evidence type="ECO:0000256" key="3">
    <source>
        <dbReference type="ARBA" id="ARBA00023163"/>
    </source>
</evidence>
<dbReference type="GO" id="GO:0003677">
    <property type="term" value="F:DNA binding"/>
    <property type="evidence" value="ECO:0007669"/>
    <property type="project" value="UniProtKB-KW"/>
</dbReference>
<dbReference type="SUPFAM" id="SSF46955">
    <property type="entry name" value="Putative DNA-binding domain"/>
    <property type="match status" value="1"/>
</dbReference>
<evidence type="ECO:0000256" key="1">
    <source>
        <dbReference type="ARBA" id="ARBA00023015"/>
    </source>
</evidence>
<dbReference type="InterPro" id="IPR047057">
    <property type="entry name" value="MerR_fam"/>
</dbReference>
<dbReference type="GO" id="GO:0003700">
    <property type="term" value="F:DNA-binding transcription factor activity"/>
    <property type="evidence" value="ECO:0007669"/>
    <property type="project" value="InterPro"/>
</dbReference>
<dbReference type="AlphaFoldDB" id="A0A085V5M0"/>
<dbReference type="EMBL" id="JPQT01000108">
    <property type="protein sequence ID" value="KFE50733.1"/>
    <property type="molecule type" value="Genomic_DNA"/>
</dbReference>
<sequence>MKFLDIGEVSAQTGIKPSALRYYEEVGLIYSVLRRGLRRQFPPEVLLQLKLITMGKLAGFSLEEIAGMLGRNGMPDLPRAGLHQKADEIDRHIRELIALRDTLRHVAECPAPSHMECATFKRLLEVAGKRGAVRKNIAGRR</sequence>
<evidence type="ECO:0000256" key="2">
    <source>
        <dbReference type="ARBA" id="ARBA00023125"/>
    </source>
</evidence>
<dbReference type="PROSITE" id="PS50937">
    <property type="entry name" value="HTH_MERR_2"/>
    <property type="match status" value="1"/>
</dbReference>
<gene>
    <name evidence="5" type="ORF">IV02_14995</name>
</gene>
<accession>A0A085V5M0</accession>